<evidence type="ECO:0000313" key="2">
    <source>
        <dbReference type="EMBL" id="TNN35447.1"/>
    </source>
</evidence>
<evidence type="ECO:0000313" key="3">
    <source>
        <dbReference type="Proteomes" id="UP000314294"/>
    </source>
</evidence>
<reference evidence="2 3" key="1">
    <citation type="submission" date="2019-03" db="EMBL/GenBank/DDBJ databases">
        <title>First draft genome of Liparis tanakae, snailfish: a comprehensive survey of snailfish specific genes.</title>
        <authorList>
            <person name="Kim W."/>
            <person name="Song I."/>
            <person name="Jeong J.-H."/>
            <person name="Kim D."/>
            <person name="Kim S."/>
            <person name="Ryu S."/>
            <person name="Song J.Y."/>
            <person name="Lee S.K."/>
        </authorList>
    </citation>
    <scope>NUCLEOTIDE SEQUENCE [LARGE SCALE GENOMIC DNA]</scope>
    <source>
        <tissue evidence="2">Muscle</tissue>
    </source>
</reference>
<keyword evidence="3" id="KW-1185">Reference proteome</keyword>
<dbReference type="Proteomes" id="UP000314294">
    <property type="component" value="Unassembled WGS sequence"/>
</dbReference>
<proteinExistence type="predicted"/>
<gene>
    <name evidence="2" type="ORF">EYF80_054394</name>
</gene>
<organism evidence="2 3">
    <name type="scientific">Liparis tanakae</name>
    <name type="common">Tanaka's snailfish</name>
    <dbReference type="NCBI Taxonomy" id="230148"/>
    <lineage>
        <taxon>Eukaryota</taxon>
        <taxon>Metazoa</taxon>
        <taxon>Chordata</taxon>
        <taxon>Craniata</taxon>
        <taxon>Vertebrata</taxon>
        <taxon>Euteleostomi</taxon>
        <taxon>Actinopterygii</taxon>
        <taxon>Neopterygii</taxon>
        <taxon>Teleostei</taxon>
        <taxon>Neoteleostei</taxon>
        <taxon>Acanthomorphata</taxon>
        <taxon>Eupercaria</taxon>
        <taxon>Perciformes</taxon>
        <taxon>Cottioidei</taxon>
        <taxon>Cottales</taxon>
        <taxon>Liparidae</taxon>
        <taxon>Liparis</taxon>
    </lineage>
</organism>
<protein>
    <submittedName>
        <fullName evidence="2">Uncharacterized protein</fullName>
    </submittedName>
</protein>
<feature type="region of interest" description="Disordered" evidence="1">
    <location>
        <begin position="1"/>
        <end position="107"/>
    </location>
</feature>
<sequence>MRHKVHVTRSSTSLRAARPPLEEPLGPKANAPGHAHREHAGGVSQERPGGGARAGGGASLDQKTDRTPSVRILYGRAECRKRGRRRDLEQGTSDPSCSDMHSFAAAV</sequence>
<evidence type="ECO:0000256" key="1">
    <source>
        <dbReference type="SAM" id="MobiDB-lite"/>
    </source>
</evidence>
<name>A0A4Z2F2T2_9TELE</name>
<accession>A0A4Z2F2T2</accession>
<feature type="compositionally biased region" description="Gly residues" evidence="1">
    <location>
        <begin position="48"/>
        <end position="58"/>
    </location>
</feature>
<dbReference type="EMBL" id="SRLO01001768">
    <property type="protein sequence ID" value="TNN35447.1"/>
    <property type="molecule type" value="Genomic_DNA"/>
</dbReference>
<comment type="caution">
    <text evidence="2">The sequence shown here is derived from an EMBL/GenBank/DDBJ whole genome shotgun (WGS) entry which is preliminary data.</text>
</comment>
<dbReference type="AlphaFoldDB" id="A0A4Z2F2T2"/>